<dbReference type="AlphaFoldDB" id="A0A1N6HRN8"/>
<dbReference type="EMBL" id="FSRQ01000002">
    <property type="protein sequence ID" value="SIO22335.1"/>
    <property type="molecule type" value="Genomic_DNA"/>
</dbReference>
<dbReference type="InterPro" id="IPR029063">
    <property type="entry name" value="SAM-dependent_MTases_sf"/>
</dbReference>
<dbReference type="Pfam" id="PF13578">
    <property type="entry name" value="Methyltransf_24"/>
    <property type="match status" value="1"/>
</dbReference>
<proteinExistence type="predicted"/>
<keyword evidence="1" id="KW-0489">Methyltransferase</keyword>
<dbReference type="OrthoDB" id="1267547at2"/>
<evidence type="ECO:0000313" key="2">
    <source>
        <dbReference type="Proteomes" id="UP000184782"/>
    </source>
</evidence>
<dbReference type="Gene3D" id="3.40.50.150">
    <property type="entry name" value="Vaccinia Virus protein VP39"/>
    <property type="match status" value="1"/>
</dbReference>
<sequence length="258" mass="29814">MSKVSEIATTFVAYLKRPDLYPELRRKIWKNIFNRSSGLRGKEEAEKWCKSISVSEKDFIENILKMNFVPFEKKFPQEYENALQAQEKAPVKMGGAGSLSVIYYINEFAKAQSSIETGVAYGWSSFAALASLVFRNGTLYSSDMPYILQNQSEDFVGCVIPEKYKSNWDLYRFADKESLPKIFEKTKTFDVVHYDSDKTYDGRMWAYKMLWDRLRKGGVFMSDDVGDNAAFKDYCEQNNHKPHIIEFDGKFAGVIIKE</sequence>
<reference evidence="2" key="1">
    <citation type="submission" date="2016-12" db="EMBL/GenBank/DDBJ databases">
        <authorList>
            <person name="Varghese N."/>
            <person name="Submissions S."/>
        </authorList>
    </citation>
    <scope>NUCLEOTIDE SEQUENCE [LARGE SCALE GENOMIC DNA]</scope>
    <source>
        <strain evidence="2">DSM 16779</strain>
    </source>
</reference>
<organism evidence="1 2">
    <name type="scientific">Chryseobacterium scophthalmum</name>
    <dbReference type="NCBI Taxonomy" id="59733"/>
    <lineage>
        <taxon>Bacteria</taxon>
        <taxon>Pseudomonadati</taxon>
        <taxon>Bacteroidota</taxon>
        <taxon>Flavobacteriia</taxon>
        <taxon>Flavobacteriales</taxon>
        <taxon>Weeksellaceae</taxon>
        <taxon>Chryseobacterium group</taxon>
        <taxon>Chryseobacterium</taxon>
    </lineage>
</organism>
<dbReference type="SUPFAM" id="SSF53335">
    <property type="entry name" value="S-adenosyl-L-methionine-dependent methyltransferases"/>
    <property type="match status" value="1"/>
</dbReference>
<dbReference type="Proteomes" id="UP000184782">
    <property type="component" value="Unassembled WGS sequence"/>
</dbReference>
<keyword evidence="1" id="KW-0808">Transferase</keyword>
<accession>A0A1N6HRN8</accession>
<name>A0A1N6HRN8_9FLAO</name>
<keyword evidence="2" id="KW-1185">Reference proteome</keyword>
<gene>
    <name evidence="1" type="ORF">SAMN05421769_2774</name>
</gene>
<dbReference type="RefSeq" id="WP_074230880.1">
    <property type="nucleotide sequence ID" value="NZ_FSRQ01000002.1"/>
</dbReference>
<evidence type="ECO:0000313" key="1">
    <source>
        <dbReference type="EMBL" id="SIO22335.1"/>
    </source>
</evidence>
<protein>
    <submittedName>
        <fullName evidence="1">Methyltransferase domain-containing protein</fullName>
    </submittedName>
</protein>
<dbReference type="GO" id="GO:0008168">
    <property type="term" value="F:methyltransferase activity"/>
    <property type="evidence" value="ECO:0007669"/>
    <property type="project" value="UniProtKB-KW"/>
</dbReference>
<dbReference type="STRING" id="59733.SAMN05421769_2774"/>
<dbReference type="GO" id="GO:0032259">
    <property type="term" value="P:methylation"/>
    <property type="evidence" value="ECO:0007669"/>
    <property type="project" value="UniProtKB-KW"/>
</dbReference>